<dbReference type="Proteomes" id="UP000199513">
    <property type="component" value="Unassembled WGS sequence"/>
</dbReference>
<dbReference type="AlphaFoldDB" id="A0A1I2C3W0"/>
<dbReference type="OrthoDB" id="973950at2"/>
<dbReference type="RefSeq" id="WP_091539941.1">
    <property type="nucleotide sequence ID" value="NZ_FONY01000004.1"/>
</dbReference>
<dbReference type="Pfam" id="PF08011">
    <property type="entry name" value="PDDEXK_9"/>
    <property type="match status" value="1"/>
</dbReference>
<dbReference type="InterPro" id="IPR018631">
    <property type="entry name" value="AAA-ATPase-like_dom"/>
</dbReference>
<dbReference type="InterPro" id="IPR027417">
    <property type="entry name" value="P-loop_NTPase"/>
</dbReference>
<reference evidence="3 4" key="1">
    <citation type="submission" date="2016-10" db="EMBL/GenBank/DDBJ databases">
        <authorList>
            <person name="de Groot N.N."/>
        </authorList>
    </citation>
    <scope>NUCLEOTIDE SEQUENCE [LARGE SCALE GENOMIC DNA]</scope>
    <source>
        <strain>GEY</strain>
        <strain evidence="4">DSM 9560</strain>
    </source>
</reference>
<dbReference type="EMBL" id="FONY01000004">
    <property type="protein sequence ID" value="SFE62984.1"/>
    <property type="molecule type" value="Genomic_DNA"/>
</dbReference>
<evidence type="ECO:0000313" key="4">
    <source>
        <dbReference type="Proteomes" id="UP000199513"/>
    </source>
</evidence>
<name>A0A1I2C3W0_9BACT</name>
<gene>
    <name evidence="3" type="ORF">SAMN04488541_100471</name>
</gene>
<dbReference type="SUPFAM" id="SSF52540">
    <property type="entry name" value="P-loop containing nucleoside triphosphate hydrolases"/>
    <property type="match status" value="1"/>
</dbReference>
<evidence type="ECO:0000313" key="3">
    <source>
        <dbReference type="EMBL" id="SFE62984.1"/>
    </source>
</evidence>
<feature type="coiled-coil region" evidence="1">
    <location>
        <begin position="119"/>
        <end position="146"/>
    </location>
</feature>
<evidence type="ECO:0000259" key="2">
    <source>
        <dbReference type="Pfam" id="PF09820"/>
    </source>
</evidence>
<proteinExistence type="predicted"/>
<accession>A0A1I2C3W0</accession>
<dbReference type="InterPro" id="IPR012547">
    <property type="entry name" value="PDDEXK_9"/>
</dbReference>
<feature type="domain" description="AAA-ATPase-like" evidence="2">
    <location>
        <begin position="5"/>
        <end position="199"/>
    </location>
</feature>
<keyword evidence="1" id="KW-0175">Coiled coil</keyword>
<dbReference type="Gene3D" id="3.40.50.300">
    <property type="entry name" value="P-loop containing nucleotide triphosphate hydrolases"/>
    <property type="match status" value="1"/>
</dbReference>
<dbReference type="STRING" id="1003.SAMN04488541_100471"/>
<keyword evidence="4" id="KW-1185">Reference proteome</keyword>
<organism evidence="3 4">
    <name type="scientific">Thermoflexibacter ruber</name>
    <dbReference type="NCBI Taxonomy" id="1003"/>
    <lineage>
        <taxon>Bacteria</taxon>
        <taxon>Pseudomonadati</taxon>
        <taxon>Bacteroidota</taxon>
        <taxon>Cytophagia</taxon>
        <taxon>Cytophagales</taxon>
        <taxon>Thermoflexibacteraceae</taxon>
        <taxon>Thermoflexibacter</taxon>
    </lineage>
</organism>
<protein>
    <submittedName>
        <fullName evidence="3">PD-(D/E)XK nuclease superfamily protein</fullName>
    </submittedName>
</protein>
<dbReference type="Pfam" id="PF09820">
    <property type="entry name" value="AAA-ATPase_like"/>
    <property type="match status" value="1"/>
</dbReference>
<evidence type="ECO:0000256" key="1">
    <source>
        <dbReference type="SAM" id="Coils"/>
    </source>
</evidence>
<dbReference type="PANTHER" id="PTHR34825">
    <property type="entry name" value="CONSERVED PROTEIN, WITH A WEAK D-GALACTARATE DEHYDRATASE/ALTRONATE HYDROLASE DOMAIN"/>
    <property type="match status" value="1"/>
</dbReference>
<sequence>MQKLPIGIQDFRKLRTENALYVDKTELIFQMVQGGGDYYFLSRPRRFGKSLLISTLKEIFLGNKDLFSGLWIEEKITWEKHPILHFDFASASFKEIGLEKVLHKRLNEIATQYQIGLQESNLISRFEELIRKLAEKENKVVILIDEYDRPMTEYLNNIPQAEANRETIKDFFSIIKPNDAFIRFFFMTGVSKFSKVSMFSGFNNLNDITFNPFYANLAGYTQIELEHYFEEYLQAAEIAQNMNREELLTQIRTWYNGYNWGGETGVYNPFSILCFFSNKGKFANYWFETGTPTFLVKLISEKFLYDFEEILADESIFSNFRLDDLDAVSLLLQTGYLTVKRRKGQRLYLGYPNHEVRQSLIQHLLAGYMKETTPSVSPLVWQIADAFAEKGLEKVVKFFNIVFANIPYQIFEEKSERYYHAIIFLVFLLIGYEMQSEVSTSEGRVDAVLQTEKEIYVIEFKVEDSAEVALAQIKEKKYYEKYLHLGKTVLLLGFSCKNKGIKECKLETLER</sequence>
<dbReference type="PANTHER" id="PTHR34825:SF1">
    <property type="entry name" value="AAA-ATPASE-LIKE DOMAIN-CONTAINING PROTEIN"/>
    <property type="match status" value="1"/>
</dbReference>